<dbReference type="EMBL" id="FNSH01000001">
    <property type="protein sequence ID" value="SEB54491.1"/>
    <property type="molecule type" value="Genomic_DNA"/>
</dbReference>
<dbReference type="AlphaFoldDB" id="A0AB38A5Q2"/>
<dbReference type="Proteomes" id="UP000183687">
    <property type="component" value="Unassembled WGS sequence"/>
</dbReference>
<evidence type="ECO:0000313" key="1">
    <source>
        <dbReference type="EMBL" id="SEB54491.1"/>
    </source>
</evidence>
<sequence length="248" mass="27060">MSGASILDVRGDSEYVSSLEPYGPLLCHAFISTFVRCASGVIAGVKPAALFNFRPQAACCMWQGPRLRAKTCELFRGFTKEISAYGVRCMTAGSCRDRIALVAYRPELVDAILQESDIRAFLHDAGYPTTSSTELMRAFRLRLAQYYQAKAQAKSASQPLEFVADGGSAPAIPVEFPHEMGVVFGYPLEDVLGFIHKQPCSCRGAWCAYGNVERARQRFAQLACLEGACLNRFRSGTSLMELLVSSGG</sequence>
<protein>
    <recommendedName>
        <fullName evidence="3">DUF3793 family protein</fullName>
    </recommendedName>
</protein>
<evidence type="ECO:0000313" key="2">
    <source>
        <dbReference type="Proteomes" id="UP000183687"/>
    </source>
</evidence>
<dbReference type="InterPro" id="IPR024523">
    <property type="entry name" value="DUF3793"/>
</dbReference>
<evidence type="ECO:0008006" key="3">
    <source>
        <dbReference type="Google" id="ProtNLM"/>
    </source>
</evidence>
<name>A0AB38A5Q2_9ACTN</name>
<proteinExistence type="predicted"/>
<gene>
    <name evidence="1" type="ORF">SAMN04489746_0561</name>
</gene>
<dbReference type="Pfam" id="PF12672">
    <property type="entry name" value="DUF3793"/>
    <property type="match status" value="1"/>
</dbReference>
<dbReference type="RefSeq" id="WP_002563338.1">
    <property type="nucleotide sequence ID" value="NZ_CALJSN010000006.1"/>
</dbReference>
<comment type="caution">
    <text evidence="1">The sequence shown here is derived from an EMBL/GenBank/DDBJ whole genome shotgun (WGS) entry which is preliminary data.</text>
</comment>
<reference evidence="1 2" key="1">
    <citation type="submission" date="2016-10" db="EMBL/GenBank/DDBJ databases">
        <authorList>
            <person name="Varghese N."/>
            <person name="Submissions S."/>
        </authorList>
    </citation>
    <scope>NUCLEOTIDE SEQUENCE [LARGE SCALE GENOMIC DNA]</scope>
    <source>
        <strain evidence="1 2">DSM 20586</strain>
    </source>
</reference>
<accession>A0AB38A5Q2</accession>
<organism evidence="1 2">
    <name type="scientific">Atopobium minutum</name>
    <dbReference type="NCBI Taxonomy" id="1381"/>
    <lineage>
        <taxon>Bacteria</taxon>
        <taxon>Bacillati</taxon>
        <taxon>Actinomycetota</taxon>
        <taxon>Coriobacteriia</taxon>
        <taxon>Coriobacteriales</taxon>
        <taxon>Atopobiaceae</taxon>
        <taxon>Atopobium</taxon>
    </lineage>
</organism>